<name>M7U6T8_BOTF1</name>
<dbReference type="OrthoDB" id="3944132at2759"/>
<gene>
    <name evidence="2" type="ORF">BcDW1_9101</name>
</gene>
<dbReference type="AlphaFoldDB" id="M7U6T8"/>
<protein>
    <submittedName>
        <fullName evidence="2">Uncharacterized protein</fullName>
    </submittedName>
</protein>
<feature type="region of interest" description="Disordered" evidence="1">
    <location>
        <begin position="499"/>
        <end position="520"/>
    </location>
</feature>
<evidence type="ECO:0000256" key="1">
    <source>
        <dbReference type="SAM" id="MobiDB-lite"/>
    </source>
</evidence>
<dbReference type="STRING" id="1290391.M7U6T8"/>
<accession>M7U6T8</accession>
<feature type="compositionally biased region" description="Polar residues" evidence="1">
    <location>
        <begin position="511"/>
        <end position="520"/>
    </location>
</feature>
<dbReference type="Proteomes" id="UP000012045">
    <property type="component" value="Unassembled WGS sequence"/>
</dbReference>
<dbReference type="HOGENOM" id="CLU_038482_0_0_1"/>
<proteinExistence type="predicted"/>
<dbReference type="EMBL" id="KB708045">
    <property type="protein sequence ID" value="EMR82298.1"/>
    <property type="molecule type" value="Genomic_DNA"/>
</dbReference>
<evidence type="ECO:0000313" key="2">
    <source>
        <dbReference type="EMBL" id="EMR82298.1"/>
    </source>
</evidence>
<organism evidence="2 3">
    <name type="scientific">Botryotinia fuckeliana (strain BcDW1)</name>
    <name type="common">Noble rot fungus</name>
    <name type="synonym">Botrytis cinerea</name>
    <dbReference type="NCBI Taxonomy" id="1290391"/>
    <lineage>
        <taxon>Eukaryota</taxon>
        <taxon>Fungi</taxon>
        <taxon>Dikarya</taxon>
        <taxon>Ascomycota</taxon>
        <taxon>Pezizomycotina</taxon>
        <taxon>Leotiomycetes</taxon>
        <taxon>Helotiales</taxon>
        <taxon>Sclerotiniaceae</taxon>
        <taxon>Botrytis</taxon>
    </lineage>
</organism>
<sequence length="520" mass="58944">MSNATGILIEKLKLKLILRERVFIKWEDDSGTPCILGSRLRCNGQNLNFFIAIYYDEEGHLHIHFSLEVSVILGGTKQKIEILLVVPPDTNFSDTTNKPCLISNIENLSHLDASAIHDAEISDSMHVICLQFDLITKGFIITKKKKNTTTIKPRNYTSKGLIRGFESLSDTKTFTVYIKPNDYALVGLEEVRNRLSNTGTPTNIHKTNVKEIYVGQTPELVEWSRLYPVSLLPSYTKNPPQLYPEVQVPLSPPIIFEQDTPLINTIEAAIEETPPRFPTRSNSISVHGIFSGCEESSDSEVNLDDAEKHLRIDFDVDSDEEELAKEQFANNSRESNQQFDYDLEASQVSRMLSSKLEKWIETVLPINFNVHHHTRLGTKFSILGNCIRTSDADLFDITLLWCSALFFYDPLDSDSDSDNTSGLWEKRNSWLIRDIVEQIQWANKMSSSTEISSALLEHFTKIGQAARTVALDATYNKGAYFKQKSVFITYVLAEFGKPGRKPVSRKRLETDSSTSKRVKM</sequence>
<reference evidence="3" key="1">
    <citation type="journal article" date="2013" name="Genome Announc.">
        <title>Draft genome sequence of Botrytis cinerea BcDW1, inoculum for noble rot of grape berries.</title>
        <authorList>
            <person name="Blanco-Ulate B."/>
            <person name="Allen G."/>
            <person name="Powell A.L."/>
            <person name="Cantu D."/>
        </authorList>
    </citation>
    <scope>NUCLEOTIDE SEQUENCE [LARGE SCALE GENOMIC DNA]</scope>
    <source>
        <strain evidence="3">BcDW1</strain>
    </source>
</reference>
<evidence type="ECO:0000313" key="3">
    <source>
        <dbReference type="Proteomes" id="UP000012045"/>
    </source>
</evidence>